<reference evidence="2" key="1">
    <citation type="journal article" date="2015" name="Nature">
        <title>Complex archaea that bridge the gap between prokaryotes and eukaryotes.</title>
        <authorList>
            <person name="Spang A."/>
            <person name="Saw J.H."/>
            <person name="Jorgensen S.L."/>
            <person name="Zaremba-Niedzwiedzka K."/>
            <person name="Martijn J."/>
            <person name="Lind A.E."/>
            <person name="van Eijk R."/>
            <person name="Schleper C."/>
            <person name="Guy L."/>
            <person name="Ettema T.J."/>
        </authorList>
    </citation>
    <scope>NUCLEOTIDE SEQUENCE</scope>
</reference>
<organism evidence="2">
    <name type="scientific">marine sediment metagenome</name>
    <dbReference type="NCBI Taxonomy" id="412755"/>
    <lineage>
        <taxon>unclassified sequences</taxon>
        <taxon>metagenomes</taxon>
        <taxon>ecological metagenomes</taxon>
    </lineage>
</organism>
<evidence type="ECO:0000313" key="1">
    <source>
        <dbReference type="EMBL" id="KKM01202.1"/>
    </source>
</evidence>
<accession>A0A0F9GRR4</accession>
<proteinExistence type="predicted"/>
<evidence type="ECO:0000313" key="2">
    <source>
        <dbReference type="EMBL" id="KKM01490.1"/>
    </source>
</evidence>
<sequence length="99" mass="11312">MTVAERQLPLTGLELKAQGIASVSRHRWVDDARIAAVGFCRVYGEVSSDDLHDVMDIPPHDNCYGAIFKDKRFRWTGEYVKSNRPEAHGREIRVWTLAK</sequence>
<comment type="caution">
    <text evidence="2">The sequence shown here is derived from an EMBL/GenBank/DDBJ whole genome shotgun (WGS) entry which is preliminary data.</text>
</comment>
<dbReference type="EMBL" id="LAZR01017181">
    <property type="protein sequence ID" value="KKM01490.1"/>
    <property type="molecule type" value="Genomic_DNA"/>
</dbReference>
<dbReference type="EMBL" id="LAZR01017251">
    <property type="protein sequence ID" value="KKM01202.1"/>
    <property type="molecule type" value="Genomic_DNA"/>
</dbReference>
<dbReference type="AlphaFoldDB" id="A0A0F9GRR4"/>
<dbReference type="EMBL" id="LAZR01005337">
    <property type="protein sequence ID" value="KKN00765.1"/>
    <property type="molecule type" value="Genomic_DNA"/>
</dbReference>
<gene>
    <name evidence="3" type="ORF">LCGC14_1134520</name>
    <name evidence="2" type="ORF">LCGC14_1793950</name>
    <name evidence="1" type="ORF">LCGC14_1796840</name>
</gene>
<name>A0A0F9GRR4_9ZZZZ</name>
<protein>
    <submittedName>
        <fullName evidence="2">Uncharacterized protein</fullName>
    </submittedName>
</protein>
<evidence type="ECO:0000313" key="3">
    <source>
        <dbReference type="EMBL" id="KKN00765.1"/>
    </source>
</evidence>